<keyword evidence="6" id="KW-0812">Transmembrane</keyword>
<dbReference type="Proteomes" id="UP000838756">
    <property type="component" value="Unassembled WGS sequence"/>
</dbReference>
<accession>A0A8S4RUY5</accession>
<feature type="transmembrane region" description="Helical" evidence="6">
    <location>
        <begin position="12"/>
        <end position="32"/>
    </location>
</feature>
<comment type="similarity">
    <text evidence="2 5">Belongs to the GMC oxidoreductase family.</text>
</comment>
<evidence type="ECO:0000313" key="10">
    <source>
        <dbReference type="Proteomes" id="UP000838756"/>
    </source>
</evidence>
<evidence type="ECO:0000259" key="8">
    <source>
        <dbReference type="PROSITE" id="PS00624"/>
    </source>
</evidence>
<evidence type="ECO:0000256" key="6">
    <source>
        <dbReference type="SAM" id="Phobius"/>
    </source>
</evidence>
<dbReference type="InterPro" id="IPR007867">
    <property type="entry name" value="GMC_OxRtase_C"/>
</dbReference>
<dbReference type="PANTHER" id="PTHR11552">
    <property type="entry name" value="GLUCOSE-METHANOL-CHOLINE GMC OXIDOREDUCTASE"/>
    <property type="match status" value="1"/>
</dbReference>
<dbReference type="SUPFAM" id="SSF54373">
    <property type="entry name" value="FAD-linked reductases, C-terminal domain"/>
    <property type="match status" value="1"/>
</dbReference>
<dbReference type="Gene3D" id="3.30.560.10">
    <property type="entry name" value="Glucose Oxidase, domain 3"/>
    <property type="match status" value="1"/>
</dbReference>
<gene>
    <name evidence="9" type="primary">jg3909</name>
    <name evidence="9" type="ORF">PAEG_LOCUS18000</name>
</gene>
<evidence type="ECO:0000259" key="7">
    <source>
        <dbReference type="PROSITE" id="PS00623"/>
    </source>
</evidence>
<keyword evidence="3 5" id="KW-0285">Flavoprotein</keyword>
<reference evidence="9" key="1">
    <citation type="submission" date="2022-03" db="EMBL/GenBank/DDBJ databases">
        <authorList>
            <person name="Lindestad O."/>
        </authorList>
    </citation>
    <scope>NUCLEOTIDE SEQUENCE</scope>
</reference>
<sequence>MWFLWAYIQVKILAPLLAVIQILIVSTSSLFLNNEHYPNQAKVYDGESFDFIVIGGGSAGCVVANRLTEVGNWTVLLVEAGDDPPYVSEIPAISILLGASFPDWNHYTVKDGVTAGGHDTGTIHQTMGKMLGGSSNINYMFYVRGNKADYDEWAAMGNRGWDWDSVLPYFKKTQRLRSDLISRSQSFSLHGSEGYLGVTSVRDKQTKKYFDAFKEMGHDILDDINGFEQLGYSVPSYTLDKLRQSAGFAFITPIKDRPNLFILKNTLARKVIFDGKRAVAVEIQESKGVIKTLKATKEIILSAGAVNSPQLLMLSGIGPKDHLEEMGVNTLFNSPDVGTNLQDHIVVPVVLTGESSTTLPILDDLKLLNNLDRFPASTIMGHVALEKNQSFPDYQVTAFPLKRGTLLATLMCSNVFNWNDQICIAMADSTKQDTLFALVTLLHPKSRGKIRLKSINPKDNPRVYADHLSNKGDVKKFAQCLLDYTSVVNAKSFMKVKSKIVDLKVKQCNRKPFASTKYWECYALNLLASQYHVSGTCAMGTDGVVDKRLRVRGVKGLRVVDASVMPKIVSGNTYAVVLMIAEKASDMIKSDNGVSA</sequence>
<evidence type="ECO:0000256" key="2">
    <source>
        <dbReference type="ARBA" id="ARBA00010790"/>
    </source>
</evidence>
<name>A0A8S4RUY5_9NEOP</name>
<keyword evidence="6" id="KW-1133">Transmembrane helix</keyword>
<comment type="caution">
    <text evidence="9">The sequence shown here is derived from an EMBL/GenBank/DDBJ whole genome shotgun (WGS) entry which is preliminary data.</text>
</comment>
<keyword evidence="4 5" id="KW-0274">FAD</keyword>
<dbReference type="SUPFAM" id="SSF51905">
    <property type="entry name" value="FAD/NAD(P)-binding domain"/>
    <property type="match status" value="1"/>
</dbReference>
<dbReference type="PROSITE" id="PS00624">
    <property type="entry name" value="GMC_OXRED_2"/>
    <property type="match status" value="1"/>
</dbReference>
<dbReference type="PANTHER" id="PTHR11552:SF147">
    <property type="entry name" value="CHOLINE DEHYDROGENASE, MITOCHONDRIAL"/>
    <property type="match status" value="1"/>
</dbReference>
<dbReference type="OrthoDB" id="269227at2759"/>
<dbReference type="InterPro" id="IPR000172">
    <property type="entry name" value="GMC_OxRdtase_N"/>
</dbReference>
<feature type="domain" description="Glucose-methanol-choline oxidoreductase N-terminal" evidence="8">
    <location>
        <begin position="304"/>
        <end position="318"/>
    </location>
</feature>
<comment type="cofactor">
    <cofactor evidence="1">
        <name>FAD</name>
        <dbReference type="ChEBI" id="CHEBI:57692"/>
    </cofactor>
</comment>
<dbReference type="PIRSF" id="PIRSF000137">
    <property type="entry name" value="Alcohol_oxidase"/>
    <property type="match status" value="1"/>
</dbReference>
<dbReference type="InterPro" id="IPR012132">
    <property type="entry name" value="GMC_OxRdtase"/>
</dbReference>
<keyword evidence="10" id="KW-1185">Reference proteome</keyword>
<dbReference type="AlphaFoldDB" id="A0A8S4RUY5"/>
<protein>
    <submittedName>
        <fullName evidence="9">Jg3909 protein</fullName>
    </submittedName>
</protein>
<feature type="domain" description="Glucose-methanol-choline oxidoreductase N-terminal" evidence="7">
    <location>
        <begin position="128"/>
        <end position="151"/>
    </location>
</feature>
<keyword evidence="6" id="KW-0472">Membrane</keyword>
<evidence type="ECO:0000256" key="3">
    <source>
        <dbReference type="ARBA" id="ARBA00022630"/>
    </source>
</evidence>
<evidence type="ECO:0000313" key="9">
    <source>
        <dbReference type="EMBL" id="CAH2241573.1"/>
    </source>
</evidence>
<proteinExistence type="inferred from homology"/>
<dbReference type="EMBL" id="CAKXAJ010025582">
    <property type="protein sequence ID" value="CAH2241573.1"/>
    <property type="molecule type" value="Genomic_DNA"/>
</dbReference>
<dbReference type="PROSITE" id="PS00623">
    <property type="entry name" value="GMC_OXRED_1"/>
    <property type="match status" value="1"/>
</dbReference>
<organism evidence="9 10">
    <name type="scientific">Pararge aegeria aegeria</name>
    <dbReference type="NCBI Taxonomy" id="348720"/>
    <lineage>
        <taxon>Eukaryota</taxon>
        <taxon>Metazoa</taxon>
        <taxon>Ecdysozoa</taxon>
        <taxon>Arthropoda</taxon>
        <taxon>Hexapoda</taxon>
        <taxon>Insecta</taxon>
        <taxon>Pterygota</taxon>
        <taxon>Neoptera</taxon>
        <taxon>Endopterygota</taxon>
        <taxon>Lepidoptera</taxon>
        <taxon>Glossata</taxon>
        <taxon>Ditrysia</taxon>
        <taxon>Papilionoidea</taxon>
        <taxon>Nymphalidae</taxon>
        <taxon>Satyrinae</taxon>
        <taxon>Satyrini</taxon>
        <taxon>Parargina</taxon>
        <taxon>Pararge</taxon>
    </lineage>
</organism>
<dbReference type="Gene3D" id="3.50.50.60">
    <property type="entry name" value="FAD/NAD(P)-binding domain"/>
    <property type="match status" value="1"/>
</dbReference>
<dbReference type="GO" id="GO:0016614">
    <property type="term" value="F:oxidoreductase activity, acting on CH-OH group of donors"/>
    <property type="evidence" value="ECO:0007669"/>
    <property type="project" value="InterPro"/>
</dbReference>
<dbReference type="Pfam" id="PF05199">
    <property type="entry name" value="GMC_oxred_C"/>
    <property type="match status" value="1"/>
</dbReference>
<evidence type="ECO:0000256" key="5">
    <source>
        <dbReference type="RuleBase" id="RU003968"/>
    </source>
</evidence>
<dbReference type="InterPro" id="IPR036188">
    <property type="entry name" value="FAD/NAD-bd_sf"/>
</dbReference>
<evidence type="ECO:0000256" key="1">
    <source>
        <dbReference type="ARBA" id="ARBA00001974"/>
    </source>
</evidence>
<evidence type="ECO:0000256" key="4">
    <source>
        <dbReference type="ARBA" id="ARBA00022827"/>
    </source>
</evidence>
<dbReference type="Pfam" id="PF00732">
    <property type="entry name" value="GMC_oxred_N"/>
    <property type="match status" value="1"/>
</dbReference>
<dbReference type="GO" id="GO:0050660">
    <property type="term" value="F:flavin adenine dinucleotide binding"/>
    <property type="evidence" value="ECO:0007669"/>
    <property type="project" value="InterPro"/>
</dbReference>